<sequence>MTNIFQVTGIATFINRIEKLTPESQPQWGKMSVSQMLAHCNVTYEMIYDNKHPKPNAFTRFLLKAFVKSTVVGGKPYKRNLHTATAFIIKDEKQFEAEKSRLINYIAQTQQLGEAHFDGKESLSFGKLTKTEWNTMMSKHLDHHLTQFGV</sequence>
<dbReference type="Gene3D" id="1.20.120.450">
    <property type="entry name" value="dinb family like domain"/>
    <property type="match status" value="1"/>
</dbReference>
<keyword evidence="2" id="KW-1185">Reference proteome</keyword>
<name>A0A172TXS0_9BACT</name>
<organism evidence="1 2">
    <name type="scientific">Flavisolibacter tropicus</name>
    <dbReference type="NCBI Taxonomy" id="1492898"/>
    <lineage>
        <taxon>Bacteria</taxon>
        <taxon>Pseudomonadati</taxon>
        <taxon>Bacteroidota</taxon>
        <taxon>Chitinophagia</taxon>
        <taxon>Chitinophagales</taxon>
        <taxon>Chitinophagaceae</taxon>
        <taxon>Flavisolibacter</taxon>
    </lineage>
</organism>
<dbReference type="EMBL" id="CP011390">
    <property type="protein sequence ID" value="ANE51889.1"/>
    <property type="molecule type" value="Genomic_DNA"/>
</dbReference>
<proteinExistence type="predicted"/>
<accession>A0A172TXS0</accession>
<dbReference type="InterPro" id="IPR034660">
    <property type="entry name" value="DinB/YfiT-like"/>
</dbReference>
<evidence type="ECO:0000313" key="1">
    <source>
        <dbReference type="EMBL" id="ANE51889.1"/>
    </source>
</evidence>
<dbReference type="Proteomes" id="UP000077177">
    <property type="component" value="Chromosome"/>
</dbReference>
<dbReference type="KEGG" id="fla:SY85_16710"/>
<dbReference type="STRING" id="1492898.SY85_16710"/>
<protein>
    <recommendedName>
        <fullName evidence="3">DUF1569 domain-containing protein</fullName>
    </recommendedName>
</protein>
<dbReference type="AlphaFoldDB" id="A0A172TXS0"/>
<reference evidence="1 2" key="2">
    <citation type="journal article" date="2016" name="Int. J. Syst. Evol. Microbiol.">
        <title>Flavisolibacter tropicus sp. nov., isolated from tropical soil.</title>
        <authorList>
            <person name="Lee J.J."/>
            <person name="Kang M.S."/>
            <person name="Kim G.S."/>
            <person name="Lee C.S."/>
            <person name="Lim S."/>
            <person name="Lee J."/>
            <person name="Roh S.H."/>
            <person name="Kang H."/>
            <person name="Ha J.M."/>
            <person name="Bae S."/>
            <person name="Jung H.Y."/>
            <person name="Kim M.K."/>
        </authorList>
    </citation>
    <scope>NUCLEOTIDE SEQUENCE [LARGE SCALE GENOMIC DNA]</scope>
    <source>
        <strain evidence="1 2">LCS9</strain>
    </source>
</reference>
<dbReference type="PATRIC" id="fig|1492898.3.peg.3636"/>
<dbReference type="RefSeq" id="WP_066406027.1">
    <property type="nucleotide sequence ID" value="NZ_CP011390.1"/>
</dbReference>
<evidence type="ECO:0008006" key="3">
    <source>
        <dbReference type="Google" id="ProtNLM"/>
    </source>
</evidence>
<dbReference type="OrthoDB" id="2599194at2"/>
<reference evidence="2" key="1">
    <citation type="submission" date="2015-01" db="EMBL/GenBank/DDBJ databases">
        <title>Flavisolibacter sp./LCS9/ whole genome sequencing.</title>
        <authorList>
            <person name="Kim M.K."/>
            <person name="Srinivasan S."/>
            <person name="Lee J.-J."/>
        </authorList>
    </citation>
    <scope>NUCLEOTIDE SEQUENCE [LARGE SCALE GENOMIC DNA]</scope>
    <source>
        <strain evidence="2">LCS9</strain>
    </source>
</reference>
<dbReference type="Pfam" id="PF07606">
    <property type="entry name" value="DUF1569"/>
    <property type="match status" value="1"/>
</dbReference>
<gene>
    <name evidence="1" type="ORF">SY85_16710</name>
</gene>
<dbReference type="InterPro" id="IPR011463">
    <property type="entry name" value="DUF1569"/>
</dbReference>
<evidence type="ECO:0000313" key="2">
    <source>
        <dbReference type="Proteomes" id="UP000077177"/>
    </source>
</evidence>